<organism evidence="5 6">
    <name type="scientific">Parabacteroides acidifaciens</name>
    <dbReference type="NCBI Taxonomy" id="2290935"/>
    <lineage>
        <taxon>Bacteria</taxon>
        <taxon>Pseudomonadati</taxon>
        <taxon>Bacteroidota</taxon>
        <taxon>Bacteroidia</taxon>
        <taxon>Bacteroidales</taxon>
        <taxon>Tannerellaceae</taxon>
        <taxon>Parabacteroides</taxon>
    </lineage>
</organism>
<dbReference type="AlphaFoldDB" id="A0A3D8H9G0"/>
<dbReference type="RefSeq" id="WP_115501127.1">
    <property type="nucleotide sequence ID" value="NZ_JACRTI010000069.1"/>
</dbReference>
<dbReference type="EMBL" id="JACRTI010000069">
    <property type="protein sequence ID" value="MBC8603632.1"/>
    <property type="molecule type" value="Genomic_DNA"/>
</dbReference>
<evidence type="ECO:0000259" key="2">
    <source>
        <dbReference type="Pfam" id="PF12904"/>
    </source>
</evidence>
<dbReference type="Pfam" id="PF13204">
    <property type="entry name" value="Apiosidase"/>
    <property type="match status" value="1"/>
</dbReference>
<feature type="chain" id="PRO_5017782093" evidence="1">
    <location>
        <begin position="21"/>
        <end position="765"/>
    </location>
</feature>
<evidence type="ECO:0000259" key="3">
    <source>
        <dbReference type="Pfam" id="PF13204"/>
    </source>
</evidence>
<gene>
    <name evidence="5" type="ORF">DWU89_18570</name>
    <name evidence="4" type="ORF">H8784_18125</name>
</gene>
<dbReference type="EMBL" id="QREV01000069">
    <property type="protein sequence ID" value="RDU47635.1"/>
    <property type="molecule type" value="Genomic_DNA"/>
</dbReference>
<accession>A0A3D8H9G0</accession>
<reference evidence="5 6" key="1">
    <citation type="submission" date="2018-07" db="EMBL/GenBank/DDBJ databases">
        <title>Parabacteroides acidifaciens nov. sp., isolated from human feces.</title>
        <authorList>
            <person name="Wang Y.J."/>
        </authorList>
    </citation>
    <scope>NUCLEOTIDE SEQUENCE [LARGE SCALE GENOMIC DNA]</scope>
    <source>
        <strain evidence="5 6">426-9</strain>
    </source>
</reference>
<dbReference type="InterPro" id="IPR025277">
    <property type="entry name" value="Apiosidase-like_cat_dom"/>
</dbReference>
<evidence type="ECO:0000313" key="4">
    <source>
        <dbReference type="EMBL" id="MBC8603632.1"/>
    </source>
</evidence>
<name>A0A3D8H9G0_9BACT</name>
<reference evidence="4 7" key="2">
    <citation type="submission" date="2020-08" db="EMBL/GenBank/DDBJ databases">
        <title>Genome public.</title>
        <authorList>
            <person name="Liu C."/>
            <person name="Sun Q."/>
        </authorList>
    </citation>
    <scope>NUCLEOTIDE SEQUENCE [LARGE SCALE GENOMIC DNA]</scope>
    <source>
        <strain evidence="4 7">426_9</strain>
    </source>
</reference>
<protein>
    <submittedName>
        <fullName evidence="5">DUF4038 domain-containing protein</fullName>
    </submittedName>
</protein>
<proteinExistence type="predicted"/>
<dbReference type="Gene3D" id="3.20.20.80">
    <property type="entry name" value="Glycosidases"/>
    <property type="match status" value="1"/>
</dbReference>
<dbReference type="InterPro" id="IPR024749">
    <property type="entry name" value="Collagen-bd_put"/>
</dbReference>
<dbReference type="PANTHER" id="PTHR37836:SF3">
    <property type="entry name" value="ENDOGLUCANASE"/>
    <property type="match status" value="1"/>
</dbReference>
<dbReference type="SUPFAM" id="SSF51445">
    <property type="entry name" value="(Trans)glycosidases"/>
    <property type="match status" value="1"/>
</dbReference>
<evidence type="ECO:0000313" key="5">
    <source>
        <dbReference type="EMBL" id="RDU47635.1"/>
    </source>
</evidence>
<dbReference type="Proteomes" id="UP000629596">
    <property type="component" value="Unassembled WGS sequence"/>
</dbReference>
<dbReference type="GO" id="GO:0016799">
    <property type="term" value="F:hydrolase activity, hydrolyzing N-glycosyl compounds"/>
    <property type="evidence" value="ECO:0007669"/>
    <property type="project" value="InterPro"/>
</dbReference>
<evidence type="ECO:0000313" key="6">
    <source>
        <dbReference type="Proteomes" id="UP000256321"/>
    </source>
</evidence>
<sequence>MKKRLISVFGMLLFPLFLIAQQRVIVDTDIDSDVDDAGTLAMLYTLHKQHKINLLGTIVTSDDPFAATCVSAFNAFYGMGQLPLGFLEGQSSLKNHSRYTRQISEEFPHDLASWRDAEAATHTYRKLLAESPDHSVVILTIGHLSSLQKLLQSSADQYSPLNGKQLVEAKVRKWYCMGGLFPEGKEANFSRPDPASTVYCLANWTKDVVFCGWEIGQQVVTGDAALKAKLPREYPMYRAYELYNNFQGRASWDQVTAFLLSDEASRYFELDNAGSCQLQADGSNRWIPGPKRNQSIVRFKSGVNVQEVAGQITKLMLGKDIPVNSYIPWKGKSVDFSHGPLVVSANKRFLAHTDGTPFFYMGDTAWELFHRLTEEEIDRYLENRRGKGFNVIQAVILAELDGLDTPDRNGNKPLINNDPAKPNETYFRWVDRIIEKAAAKGMYMGLLPTWGDKVDKQWGVGPVIFNERNIAEYGRFLANRYKDYPNIIWIIGGDRNGGDTNFPVWNALANAIKSIDKNHLMTFHPYGRHTSSRWFHAADWLNFNSSQTGHADCCFDIFEKLIVGDYNKQPVKPCINMEPCYEDHPVRGKVCTSTTWFGDANTRQALYWSLFSGAAGHTYGCHPIWQCMSPAYTPTGNVLNNWYDDLDLPGAGSMIHARRLFERYDYFSRRPAPEIILTKQQAIGDMAVAIQGDGYAFVYLPHGNAVDVSLEALTNASILTLQWYNPRTGQYSFIADVPAKGGYQVKPESSGKGNDWIFVMNSKKM</sequence>
<dbReference type="SUPFAM" id="SSF53590">
    <property type="entry name" value="Nucleoside hydrolase"/>
    <property type="match status" value="1"/>
</dbReference>
<dbReference type="InterPro" id="IPR036452">
    <property type="entry name" value="Ribo_hydro-like"/>
</dbReference>
<evidence type="ECO:0000256" key="1">
    <source>
        <dbReference type="SAM" id="SignalP"/>
    </source>
</evidence>
<comment type="caution">
    <text evidence="5">The sequence shown here is derived from an EMBL/GenBank/DDBJ whole genome shotgun (WGS) entry which is preliminary data.</text>
</comment>
<feature type="domain" description="Putative collagen-binding" evidence="2">
    <location>
        <begin position="671"/>
        <end position="760"/>
    </location>
</feature>
<evidence type="ECO:0000313" key="7">
    <source>
        <dbReference type="Proteomes" id="UP000629596"/>
    </source>
</evidence>
<dbReference type="Pfam" id="PF12904">
    <property type="entry name" value="Collagen_bind_2"/>
    <property type="match status" value="1"/>
</dbReference>
<dbReference type="PANTHER" id="PTHR37836">
    <property type="entry name" value="LMO1036 PROTEIN"/>
    <property type="match status" value="1"/>
</dbReference>
<feature type="domain" description="Apiosidase-like catalytic" evidence="3">
    <location>
        <begin position="344"/>
        <end position="667"/>
    </location>
</feature>
<dbReference type="Gene3D" id="3.90.245.10">
    <property type="entry name" value="Ribonucleoside hydrolase-like"/>
    <property type="match status" value="1"/>
</dbReference>
<dbReference type="InterPro" id="IPR017853">
    <property type="entry name" value="GH"/>
</dbReference>
<feature type="signal peptide" evidence="1">
    <location>
        <begin position="1"/>
        <end position="20"/>
    </location>
</feature>
<keyword evidence="1" id="KW-0732">Signal</keyword>
<dbReference type="Proteomes" id="UP000256321">
    <property type="component" value="Unassembled WGS sequence"/>
</dbReference>
<keyword evidence="7" id="KW-1185">Reference proteome</keyword>